<evidence type="ECO:0000313" key="3">
    <source>
        <dbReference type="Proteomes" id="UP000326396"/>
    </source>
</evidence>
<name>A0A5N6P2Z5_9ASTR</name>
<dbReference type="EMBL" id="SZYD01000007">
    <property type="protein sequence ID" value="KAD5803522.1"/>
    <property type="molecule type" value="Genomic_DNA"/>
</dbReference>
<comment type="caution">
    <text evidence="2">The sequence shown here is derived from an EMBL/GenBank/DDBJ whole genome shotgun (WGS) entry which is preliminary data.</text>
</comment>
<evidence type="ECO:0000313" key="2">
    <source>
        <dbReference type="EMBL" id="KAD5803522.1"/>
    </source>
</evidence>
<protein>
    <recommendedName>
        <fullName evidence="1">Thioredoxin domain-containing protein</fullName>
    </recommendedName>
</protein>
<dbReference type="PANTHER" id="PTHR47126">
    <property type="entry name" value="5'-ADENYLYLSULFATE REDUCTASE-LIKE 7"/>
    <property type="match status" value="1"/>
</dbReference>
<organism evidence="2 3">
    <name type="scientific">Mikania micrantha</name>
    <name type="common">bitter vine</name>
    <dbReference type="NCBI Taxonomy" id="192012"/>
    <lineage>
        <taxon>Eukaryota</taxon>
        <taxon>Viridiplantae</taxon>
        <taxon>Streptophyta</taxon>
        <taxon>Embryophyta</taxon>
        <taxon>Tracheophyta</taxon>
        <taxon>Spermatophyta</taxon>
        <taxon>Magnoliopsida</taxon>
        <taxon>eudicotyledons</taxon>
        <taxon>Gunneridae</taxon>
        <taxon>Pentapetalae</taxon>
        <taxon>asterids</taxon>
        <taxon>campanulids</taxon>
        <taxon>Asterales</taxon>
        <taxon>Asteraceae</taxon>
        <taxon>Asteroideae</taxon>
        <taxon>Heliantheae alliance</taxon>
        <taxon>Eupatorieae</taxon>
        <taxon>Mikania</taxon>
    </lineage>
</organism>
<dbReference type="Proteomes" id="UP000326396">
    <property type="component" value="Linkage Group LG15"/>
</dbReference>
<dbReference type="PANTHER" id="PTHR47126:SF9">
    <property type="entry name" value="5'-ADENYLYLSULFATE REDUCTASE-LIKE 6-RELATED"/>
    <property type="match status" value="1"/>
</dbReference>
<gene>
    <name evidence="2" type="ORF">E3N88_14882</name>
</gene>
<dbReference type="InterPro" id="IPR044794">
    <property type="entry name" value="APRL5/7"/>
</dbReference>
<sequence>MIGGDGIVHSCLPSWSLERVGRTGSHGDQNEQGPLERNWGFRLEMALWLKYYALRMVIMLFLSSLASPSLSYRQTNPFLHDLQLQCPTTIVYSWPIELNGESLEKVLSSNQMNMYVAILFYASWCPFSRSLQSNFDALSSMFPQIKHVTVEQSSVPPIVFSKHGIHSVPSILLVNRTTRMRFHGPKDLHSVLHFYQKATGPSCCDEGVKSHKT</sequence>
<dbReference type="InterPro" id="IPR036249">
    <property type="entry name" value="Thioredoxin-like_sf"/>
</dbReference>
<proteinExistence type="predicted"/>
<feature type="domain" description="Thioredoxin" evidence="1">
    <location>
        <begin position="99"/>
        <end position="190"/>
    </location>
</feature>
<reference evidence="2 3" key="1">
    <citation type="submission" date="2019-05" db="EMBL/GenBank/DDBJ databases">
        <title>Mikania micrantha, genome provides insights into the molecular mechanism of rapid growth.</title>
        <authorList>
            <person name="Liu B."/>
        </authorList>
    </citation>
    <scope>NUCLEOTIDE SEQUENCE [LARGE SCALE GENOMIC DNA]</scope>
    <source>
        <strain evidence="2">NLD-2019</strain>
        <tissue evidence="2">Leaf</tissue>
    </source>
</reference>
<dbReference type="Pfam" id="PF00085">
    <property type="entry name" value="Thioredoxin"/>
    <property type="match status" value="1"/>
</dbReference>
<accession>A0A5N6P2Z5</accession>
<keyword evidence="3" id="KW-1185">Reference proteome</keyword>
<dbReference type="SUPFAM" id="SSF52833">
    <property type="entry name" value="Thioredoxin-like"/>
    <property type="match status" value="1"/>
</dbReference>
<dbReference type="OrthoDB" id="1899781at2759"/>
<evidence type="ECO:0000259" key="1">
    <source>
        <dbReference type="Pfam" id="PF00085"/>
    </source>
</evidence>
<dbReference type="AlphaFoldDB" id="A0A5N6P2Z5"/>
<dbReference type="InterPro" id="IPR013766">
    <property type="entry name" value="Thioredoxin_domain"/>
</dbReference>
<dbReference type="Gene3D" id="3.40.30.10">
    <property type="entry name" value="Glutaredoxin"/>
    <property type="match status" value="1"/>
</dbReference>